<sequence length="224" mass="25373">MSHRCRSLQRLPKRLLSSPPTHFNNPNSTPRPFGEEMTQVESISSSPPSTIPTAASPPTPPSSMGHGTGNGGSGFVREFVSLLTIGVLSYLAIDNYSTRVKLEKVNKELNSINLKRFQVEQAKFLNYNKQKDVQILQERREHSKRDFKMSLHIALLRKQLKEAGLNPIDIDQVIKQFESNVKADYSSKNITGQAMWLKDESDLKSYFPNPRDYDKKQIDPGLKD</sequence>
<feature type="region of interest" description="Disordered" evidence="1">
    <location>
        <begin position="1"/>
        <end position="70"/>
    </location>
</feature>
<proteinExistence type="predicted"/>
<evidence type="ECO:0000313" key="2">
    <source>
        <dbReference type="EMBL" id="ODV70035.1"/>
    </source>
</evidence>
<dbReference type="EMBL" id="KV454538">
    <property type="protein sequence ID" value="ODV70035.1"/>
    <property type="molecule type" value="Genomic_DNA"/>
</dbReference>
<reference evidence="3" key="1">
    <citation type="submission" date="2016-05" db="EMBL/GenBank/DDBJ databases">
        <title>Comparative genomics of biotechnologically important yeasts.</title>
        <authorList>
            <consortium name="DOE Joint Genome Institute"/>
            <person name="Riley R."/>
            <person name="Haridas S."/>
            <person name="Wolfe K.H."/>
            <person name="Lopes M.R."/>
            <person name="Hittinger C.T."/>
            <person name="Goker M."/>
            <person name="Salamov A."/>
            <person name="Wisecaver J."/>
            <person name="Long T.M."/>
            <person name="Aerts A.L."/>
            <person name="Barry K."/>
            <person name="Choi C."/>
            <person name="Clum A."/>
            <person name="Coughlan A.Y."/>
            <person name="Deshpande S."/>
            <person name="Douglass A.P."/>
            <person name="Hanson S.J."/>
            <person name="Klenk H.-P."/>
            <person name="Labutti K."/>
            <person name="Lapidus A."/>
            <person name="Lindquist E."/>
            <person name="Lipzen A."/>
            <person name="Meier-Kolthoff J.P."/>
            <person name="Ohm R.A."/>
            <person name="Otillar R.P."/>
            <person name="Pangilinan J."/>
            <person name="Peng Y."/>
            <person name="Rokas A."/>
            <person name="Rosa C.A."/>
            <person name="Scheuner C."/>
            <person name="Sibirny A.A."/>
            <person name="Slot J.C."/>
            <person name="Stielow J.B."/>
            <person name="Sun H."/>
            <person name="Kurtzman C.P."/>
            <person name="Blackwell M."/>
            <person name="Grigoriev I.V."/>
            <person name="Jeffries T.W."/>
        </authorList>
    </citation>
    <scope>NUCLEOTIDE SEQUENCE [LARGE SCALE GENOMIC DNA]</scope>
    <source>
        <strain evidence="3">NRRL Y-1933</strain>
    </source>
</reference>
<gene>
    <name evidence="2" type="ORF">HYPBUDRAFT_103414</name>
</gene>
<dbReference type="GeneID" id="30992812"/>
<protein>
    <submittedName>
        <fullName evidence="2">Uncharacterized protein</fullName>
    </submittedName>
</protein>
<evidence type="ECO:0000313" key="3">
    <source>
        <dbReference type="Proteomes" id="UP000095085"/>
    </source>
</evidence>
<dbReference type="AlphaFoldDB" id="A0A1E4RSH9"/>
<dbReference type="OrthoDB" id="3997736at2759"/>
<feature type="compositionally biased region" description="Low complexity" evidence="1">
    <location>
        <begin position="42"/>
        <end position="54"/>
    </location>
</feature>
<feature type="compositionally biased region" description="Polar residues" evidence="1">
    <location>
        <begin position="18"/>
        <end position="30"/>
    </location>
</feature>
<organism evidence="2 3">
    <name type="scientific">Hyphopichia burtonii NRRL Y-1933</name>
    <dbReference type="NCBI Taxonomy" id="984485"/>
    <lineage>
        <taxon>Eukaryota</taxon>
        <taxon>Fungi</taxon>
        <taxon>Dikarya</taxon>
        <taxon>Ascomycota</taxon>
        <taxon>Saccharomycotina</taxon>
        <taxon>Pichiomycetes</taxon>
        <taxon>Debaryomycetaceae</taxon>
        <taxon>Hyphopichia</taxon>
    </lineage>
</organism>
<evidence type="ECO:0000256" key="1">
    <source>
        <dbReference type="SAM" id="MobiDB-lite"/>
    </source>
</evidence>
<dbReference type="Proteomes" id="UP000095085">
    <property type="component" value="Unassembled WGS sequence"/>
</dbReference>
<keyword evidence="3" id="KW-1185">Reference proteome</keyword>
<dbReference type="RefSeq" id="XP_020079102.1">
    <property type="nucleotide sequence ID" value="XM_020218262.1"/>
</dbReference>
<accession>A0A1E4RSH9</accession>
<feature type="compositionally biased region" description="Basic residues" evidence="1">
    <location>
        <begin position="1"/>
        <end position="13"/>
    </location>
</feature>
<name>A0A1E4RSH9_9ASCO</name>